<feature type="compositionally biased region" description="Basic and acidic residues" evidence="1">
    <location>
        <begin position="341"/>
        <end position="355"/>
    </location>
</feature>
<dbReference type="OrthoDB" id="5400409at2759"/>
<dbReference type="Proteomes" id="UP000016933">
    <property type="component" value="Unassembled WGS sequence"/>
</dbReference>
<dbReference type="EMBL" id="KB446542">
    <property type="protein sequence ID" value="EME41366.1"/>
    <property type="molecule type" value="Genomic_DNA"/>
</dbReference>
<feature type="compositionally biased region" description="Basic and acidic residues" evidence="1">
    <location>
        <begin position="455"/>
        <end position="497"/>
    </location>
</feature>
<feature type="compositionally biased region" description="Polar residues" evidence="1">
    <location>
        <begin position="435"/>
        <end position="446"/>
    </location>
</feature>
<sequence>MVRANEEKVAVIDLASSEQSSSEMVTVFKSSNENIRIVLQTVPSLTPEQKVVIPQQVSVKEDKLIPRYALPTLVNPCLEVAVFSRNEEMLYKFDTFENLCKFQTALMGYDVPHDQQSIRCQFNKDATSLSGPEGDPTVGRIQLWQEPIVLPASFASADRERLTSAPPAPASETGLSRHDSVSPSLAPTSNIDATIGGWEADRIKLPSLVIFTLLADSKKGSKFAVIFVNLEPGIYVDPSLCRCHNNYDGCANLVLKSETKKTFPVRVLYSDVNLNGTLNPNTFDIFPLRLPHGPEFGKIPSKSTEFLLLNFKHEGLAGKRRFHEELTYRFMVRDKQIKDQREFEDSVRLRQDQPQKRRVGALSSQVATGNKPMSFRSFPTPTELSRRDSEVGGSVSSASTYPRTNSTGDEYGPNSRFGTMGLGNEDAGSLRTDTTMRASGPSSSPTGKAGAMHNRLSDPNRRVEFDPFTFGEDHKMPQSEFHMSKRGIEGKKPFWRR</sequence>
<dbReference type="AlphaFoldDB" id="N1PJ60"/>
<feature type="compositionally biased region" description="Polar residues" evidence="1">
    <location>
        <begin position="394"/>
        <end position="408"/>
    </location>
</feature>
<feature type="region of interest" description="Disordered" evidence="1">
    <location>
        <begin position="161"/>
        <end position="184"/>
    </location>
</feature>
<dbReference type="eggNOG" id="ENOG502TEYN">
    <property type="taxonomic scope" value="Eukaryota"/>
</dbReference>
<accession>N1PJ60</accession>
<evidence type="ECO:0000256" key="1">
    <source>
        <dbReference type="SAM" id="MobiDB-lite"/>
    </source>
</evidence>
<feature type="region of interest" description="Disordered" evidence="1">
    <location>
        <begin position="435"/>
        <end position="497"/>
    </location>
</feature>
<dbReference type="HOGENOM" id="CLU_548627_0_0_1"/>
<gene>
    <name evidence="2" type="ORF">DOTSEDRAFT_73700</name>
</gene>
<evidence type="ECO:0000313" key="2">
    <source>
        <dbReference type="EMBL" id="EME41366.1"/>
    </source>
</evidence>
<name>N1PJ60_DOTSN</name>
<organism evidence="2 3">
    <name type="scientific">Dothistroma septosporum (strain NZE10 / CBS 128990)</name>
    <name type="common">Red band needle blight fungus</name>
    <name type="synonym">Mycosphaerella pini</name>
    <dbReference type="NCBI Taxonomy" id="675120"/>
    <lineage>
        <taxon>Eukaryota</taxon>
        <taxon>Fungi</taxon>
        <taxon>Dikarya</taxon>
        <taxon>Ascomycota</taxon>
        <taxon>Pezizomycotina</taxon>
        <taxon>Dothideomycetes</taxon>
        <taxon>Dothideomycetidae</taxon>
        <taxon>Mycosphaerellales</taxon>
        <taxon>Mycosphaerellaceae</taxon>
        <taxon>Dothistroma</taxon>
    </lineage>
</organism>
<keyword evidence="3" id="KW-1185">Reference proteome</keyword>
<proteinExistence type="predicted"/>
<evidence type="ECO:0000313" key="3">
    <source>
        <dbReference type="Proteomes" id="UP000016933"/>
    </source>
</evidence>
<protein>
    <submittedName>
        <fullName evidence="2">Uncharacterized protein</fullName>
    </submittedName>
</protein>
<reference evidence="3" key="1">
    <citation type="journal article" date="2012" name="PLoS Genet.">
        <title>The genomes of the fungal plant pathogens Cladosporium fulvum and Dothistroma septosporum reveal adaptation to different hosts and lifestyles but also signatures of common ancestry.</title>
        <authorList>
            <person name="de Wit P.J.G.M."/>
            <person name="van der Burgt A."/>
            <person name="Oekmen B."/>
            <person name="Stergiopoulos I."/>
            <person name="Abd-Elsalam K.A."/>
            <person name="Aerts A.L."/>
            <person name="Bahkali A.H."/>
            <person name="Beenen H.G."/>
            <person name="Chettri P."/>
            <person name="Cox M.P."/>
            <person name="Datema E."/>
            <person name="de Vries R.P."/>
            <person name="Dhillon B."/>
            <person name="Ganley A.R."/>
            <person name="Griffiths S.A."/>
            <person name="Guo Y."/>
            <person name="Hamelin R.C."/>
            <person name="Henrissat B."/>
            <person name="Kabir M.S."/>
            <person name="Jashni M.K."/>
            <person name="Kema G."/>
            <person name="Klaubauf S."/>
            <person name="Lapidus A."/>
            <person name="Levasseur A."/>
            <person name="Lindquist E."/>
            <person name="Mehrabi R."/>
            <person name="Ohm R.A."/>
            <person name="Owen T.J."/>
            <person name="Salamov A."/>
            <person name="Schwelm A."/>
            <person name="Schijlen E."/>
            <person name="Sun H."/>
            <person name="van den Burg H.A."/>
            <person name="van Ham R.C.H.J."/>
            <person name="Zhang S."/>
            <person name="Goodwin S.B."/>
            <person name="Grigoriev I.V."/>
            <person name="Collemare J."/>
            <person name="Bradshaw R.E."/>
        </authorList>
    </citation>
    <scope>NUCLEOTIDE SEQUENCE [LARGE SCALE GENOMIC DNA]</scope>
    <source>
        <strain evidence="3">NZE10 / CBS 128990</strain>
    </source>
</reference>
<reference evidence="2 3" key="2">
    <citation type="journal article" date="2012" name="PLoS Pathog.">
        <title>Diverse lifestyles and strategies of plant pathogenesis encoded in the genomes of eighteen Dothideomycetes fungi.</title>
        <authorList>
            <person name="Ohm R.A."/>
            <person name="Feau N."/>
            <person name="Henrissat B."/>
            <person name="Schoch C.L."/>
            <person name="Horwitz B.A."/>
            <person name="Barry K.W."/>
            <person name="Condon B.J."/>
            <person name="Copeland A.C."/>
            <person name="Dhillon B."/>
            <person name="Glaser F."/>
            <person name="Hesse C.N."/>
            <person name="Kosti I."/>
            <person name="LaButti K."/>
            <person name="Lindquist E.A."/>
            <person name="Lucas S."/>
            <person name="Salamov A.A."/>
            <person name="Bradshaw R.E."/>
            <person name="Ciuffetti L."/>
            <person name="Hamelin R.C."/>
            <person name="Kema G.H.J."/>
            <person name="Lawrence C."/>
            <person name="Scott J.A."/>
            <person name="Spatafora J.W."/>
            <person name="Turgeon B.G."/>
            <person name="de Wit P.J.G.M."/>
            <person name="Zhong S."/>
            <person name="Goodwin S.B."/>
            <person name="Grigoriev I.V."/>
        </authorList>
    </citation>
    <scope>NUCLEOTIDE SEQUENCE [LARGE SCALE GENOMIC DNA]</scope>
    <source>
        <strain evidence="3">NZE10 / CBS 128990</strain>
    </source>
</reference>
<feature type="region of interest" description="Disordered" evidence="1">
    <location>
        <begin position="341"/>
        <end position="416"/>
    </location>
</feature>